<sequence>MGDILWPDWTELKAKATNETTTKQQFYFNEAFLGFPPNGTMARFAIDTLIKYHDDIRSAFVGAGDTNEYEGSSVVKFGPFRGAMRSFLIASECACGMTSAFGPKMMQIGSGVKMQSVCDVSAVPPLSSSVSGSCHGTVSGLPCGCVGLQTKTNCYCPLKRYCGALKPLGLKSTRVGLLQNGSQMPALSKEADLSVIYERDRSLKFLTEGPVTNNQMESCFANIFLCKKNISYKFWMFVDPVALMNGSTTVIKHASHRNSPWHMQISYKGSPKGISNPEHVMKISAEIRASPYFTWNIDGCNTGIHVTPGQWHQVAVNWDKKTLTLFIDGNLCSSASQRTLAITTTSDQRFGARRTPFVFIGNHGVQDFFFNGADLVPTFLRFTQLADSHGKIVLTAINKQDDFYSVFRLDKSKPLAAVRLSGVNVTILLADGRLAVDSRQQECSVFQLPVSCVTSDSCSVEVESRGPNIIVHSQNLQLNTEADSKLCNMMRQQISQTGLVPNSQILLFNRGRNELLRRHLIRTTRFPNLDCNFDHLQPSPIGLSLERTGACKPTEAFPSLQVQSADDFTKSPVKGAMVTSMSQLVLHPLATNLESYCLRDLEMCQFGLTMSFWMLPLTVTNDSKVWPILRQSGPSGSQITVDLMQTNGQFDLETRVKSLQTIIAGKAISKLWTTKARVTAADGLWTLVTVSWSRIAGLSVKLNGNLVSAARESHEGISSWTFPIEEGLWLGRREEQTTGEGVIIDDFQFIPAELNYLAFVNQEIDVQLSNQGLRLCSNATCLDSFSCLSIQNSDASLGEFCRCENPSRVCKELTFIPKTRKEPMTSPPSSLLLPASSPPLPRTATTVQPTNEPVFAVSQSSTIVNHAPAEHTSMTKSHSLEPQSPLQSNTVSFTPRCNPPCQNNGKCVSSITNGEFTCDCSETPFWGSDCSREHVGWLTKDEDVLDVEPNHKLFAFYGTVHSNTRQRFIFRTQIPIQPEFASIKRIRSSMIRSLSAERMALLTVESDFFTYRLFMIDSDLFFVTEDNTTSRVWLIPCAHSTSLMLNDGELHVVEVEHRDAFLRAKVDGVAVYPAKAVSQTCDTWLFFSLNPHTNNHLYEEKVIPESRETNPPLANAFLGSRPDGEEEFKGAIGGWTVDDEEMITPTTMESRDTPNTVYRLNRRFGLSNGDFDWIRLNSLTPVTVLIDDVVKKTSPNSSNAVWFWVVGCISLGLLLMLFICWACLRLRSRRKADRKGVWHRSYPPFKPVTTKSPSLTSRLSSNNSMHPLKDKEEVLSTVTNGSHVSPKLHRLKAYTTPCNDGSTLTMDSLWRARVLTLQPSMKLGSIVSSSSPTATSTVSLCPHDEPDDVEEIIVTPSGDSVITLAANHGISIKQWNTSDGSCQREILFRPKSQSDPRTCGIISLYEKNGLLFADNANNAHLYPLNADLPSASVRLPTTIWGVFPFNDLVLFVTASINGITNDSFASLHIWSPALKALVVESPLRVKPPWAKKGFLPQDAKRLQPLLGPNRENLLLRWLCLGSEDYSFSVTVNLSTVCREIKLNKKPLVTLDPNISATLVRHSMNLHRTTFLTTDIAVTGDTHGTLHIWDVQSGTTYRSVQSDPIPIDGPLLKNLAQYDFSNLTVASKAGPITALAATEPQPTEAGSFTWFCSGDESGCVVVRRCVATASGAVRNVATRIHAKFRPYSHTNLVYSADSVTCVSLLSRPQWRKKKPEAFLATGDLSGCIRVWLLPQRTQLAQLSASCEFGLRDLVLTQSSSSMTLSDQWLQVVGLVRRERCVGSSYEHGHVVIIHLSAREENGVPNAMHSPRIRIVHKL</sequence>
<dbReference type="InterPro" id="IPR015943">
    <property type="entry name" value="WD40/YVTN_repeat-like_dom_sf"/>
</dbReference>
<organism evidence="6 7">
    <name type="scientific">Taenia crassiceps</name>
    <dbReference type="NCBI Taxonomy" id="6207"/>
    <lineage>
        <taxon>Eukaryota</taxon>
        <taxon>Metazoa</taxon>
        <taxon>Spiralia</taxon>
        <taxon>Lophotrochozoa</taxon>
        <taxon>Platyhelminthes</taxon>
        <taxon>Cestoda</taxon>
        <taxon>Eucestoda</taxon>
        <taxon>Cyclophyllidea</taxon>
        <taxon>Taeniidae</taxon>
        <taxon>Taenia</taxon>
    </lineage>
</organism>
<reference evidence="6 7" key="1">
    <citation type="journal article" date="2022" name="Front. Cell. Infect. Microbiol.">
        <title>The Genomes of Two Strains of Taenia crassiceps the Animal Model for the Study of Human Cysticercosis.</title>
        <authorList>
            <person name="Bobes R.J."/>
            <person name="Estrada K."/>
            <person name="Rios-Valencia D.G."/>
            <person name="Calderon-Gallegos A."/>
            <person name="de la Torre P."/>
            <person name="Carrero J.C."/>
            <person name="Sanchez-Flores A."/>
            <person name="Laclette J.P."/>
        </authorList>
    </citation>
    <scope>NUCLEOTIDE SEQUENCE [LARGE SCALE GENOMIC DNA]</scope>
    <source>
        <strain evidence="6">WFUcys</strain>
    </source>
</reference>
<feature type="transmembrane region" description="Helical" evidence="4">
    <location>
        <begin position="1201"/>
        <end position="1224"/>
    </location>
</feature>
<dbReference type="InterPro" id="IPR000742">
    <property type="entry name" value="EGF"/>
</dbReference>
<feature type="disulfide bond" evidence="2">
    <location>
        <begin position="897"/>
        <end position="907"/>
    </location>
</feature>
<evidence type="ECO:0000256" key="2">
    <source>
        <dbReference type="PROSITE-ProRule" id="PRU00076"/>
    </source>
</evidence>
<gene>
    <name evidence="6" type="ORF">TcWFU_003150</name>
</gene>
<comment type="caution">
    <text evidence="6">The sequence shown here is derived from an EMBL/GenBank/DDBJ whole genome shotgun (WGS) entry which is preliminary data.</text>
</comment>
<dbReference type="SUPFAM" id="SSF50978">
    <property type="entry name" value="WD40 repeat-like"/>
    <property type="match status" value="1"/>
</dbReference>
<dbReference type="InterPro" id="IPR036322">
    <property type="entry name" value="WD40_repeat_dom_sf"/>
</dbReference>
<evidence type="ECO:0000313" key="6">
    <source>
        <dbReference type="EMBL" id="KAL5110062.1"/>
    </source>
</evidence>
<feature type="region of interest" description="Disordered" evidence="3">
    <location>
        <begin position="821"/>
        <end position="847"/>
    </location>
</feature>
<dbReference type="InterPro" id="IPR013320">
    <property type="entry name" value="ConA-like_dom_sf"/>
</dbReference>
<evidence type="ECO:0000313" key="7">
    <source>
        <dbReference type="Proteomes" id="UP001651158"/>
    </source>
</evidence>
<dbReference type="CDD" id="cd00054">
    <property type="entry name" value="EGF_CA"/>
    <property type="match status" value="1"/>
</dbReference>
<accession>A0ABR4QKI1</accession>
<dbReference type="Gene3D" id="2.130.10.10">
    <property type="entry name" value="YVTN repeat-like/Quinoprotein amine dehydrogenase"/>
    <property type="match status" value="1"/>
</dbReference>
<evidence type="ECO:0000256" key="4">
    <source>
        <dbReference type="SAM" id="Phobius"/>
    </source>
</evidence>
<evidence type="ECO:0000256" key="1">
    <source>
        <dbReference type="ARBA" id="ARBA00023157"/>
    </source>
</evidence>
<keyword evidence="4" id="KW-1133">Transmembrane helix</keyword>
<keyword evidence="1 2" id="KW-1015">Disulfide bond</keyword>
<protein>
    <recommendedName>
        <fullName evidence="5">EGF-like domain-containing protein</fullName>
    </recommendedName>
</protein>
<dbReference type="Gene3D" id="2.10.25.10">
    <property type="entry name" value="Laminin"/>
    <property type="match status" value="1"/>
</dbReference>
<keyword evidence="7" id="KW-1185">Reference proteome</keyword>
<dbReference type="Gene3D" id="2.60.120.200">
    <property type="match status" value="1"/>
</dbReference>
<keyword evidence="2" id="KW-0245">EGF-like domain</keyword>
<name>A0ABR4QKI1_9CEST</name>
<comment type="caution">
    <text evidence="2">Lacks conserved residue(s) required for the propagation of feature annotation.</text>
</comment>
<dbReference type="Pfam" id="PF13385">
    <property type="entry name" value="Laminin_G_3"/>
    <property type="match status" value="1"/>
</dbReference>
<feature type="disulfide bond" evidence="2">
    <location>
        <begin position="901"/>
        <end position="918"/>
    </location>
</feature>
<evidence type="ECO:0000259" key="5">
    <source>
        <dbReference type="PROSITE" id="PS50026"/>
    </source>
</evidence>
<dbReference type="Proteomes" id="UP001651158">
    <property type="component" value="Unassembled WGS sequence"/>
</dbReference>
<dbReference type="PROSITE" id="PS50026">
    <property type="entry name" value="EGF_3"/>
    <property type="match status" value="1"/>
</dbReference>
<dbReference type="SUPFAM" id="SSF49899">
    <property type="entry name" value="Concanavalin A-like lectins/glucanases"/>
    <property type="match status" value="1"/>
</dbReference>
<keyword evidence="4" id="KW-0812">Transmembrane</keyword>
<keyword evidence="4" id="KW-0472">Membrane</keyword>
<feature type="domain" description="EGF-like" evidence="5">
    <location>
        <begin position="893"/>
        <end position="931"/>
    </location>
</feature>
<evidence type="ECO:0000256" key="3">
    <source>
        <dbReference type="SAM" id="MobiDB-lite"/>
    </source>
</evidence>
<proteinExistence type="predicted"/>
<dbReference type="EMBL" id="JAKROA010000002">
    <property type="protein sequence ID" value="KAL5110062.1"/>
    <property type="molecule type" value="Genomic_DNA"/>
</dbReference>